<proteinExistence type="inferred from homology"/>
<evidence type="ECO:0000313" key="4">
    <source>
        <dbReference type="Proteomes" id="UP001305647"/>
    </source>
</evidence>
<dbReference type="PANTHER" id="PTHR48229">
    <property type="entry name" value="CAIB/BAIF FAMILY ENZYME (AFU_ORTHOLOGUE AFUA_1G05360)-RELATED"/>
    <property type="match status" value="1"/>
</dbReference>
<name>A0AAN6QG36_9PEZI</name>
<sequence>MPPPVSPSSNWAWDNPVDNEKSLCDGGTQKMAQQRSILMTALRCWQRLMMSETDHERTPPGPPPRTQHSVAAGTLDALRKLCEASQGELPDTISAFTKAVEVTPTSGKGDQVCFPTPLREQETTAAIKALEACAAAAIAKLRYGEETKWIQVDTDKVSAFLMSAYITTLDGISKADPRIKARIPDTDLNRAQSVLYRRMSANLYRTKNSGEYYHIHGSLDADVTLQMLGLPKDVPDMTDYRTIINYIGSAVKQHTASELDALNLAHRQAGIQALTWDQFQSTPHGKALVDLPPFTVRPNPSDTYHTPPAPFPPPIPNTPRCALQGIKVLELCRVIAGPTIGRSLAAHGAQVLKITSRDLPDVPFFQLDVNAGKHAVHLDLKHSAVDRAMFASLLADADVLIDGYRPGALARLGYGPDALADLAKQRGKGFVYVAEDCFGGTGLLSPSSSSSSSPQQEKESSSTPWSSRPGWQQIADCATGVAWAQGQFMGLDEPVVPPFPMSDYGTGALGSLAALVGLHRRAAEGGSWVCRTSLCQYDVFLMRLGLLPGPEQERLRWEHAATGAGFLGLRHCDSVDEVGRRALASMRAVAPHLFENGGGGGGGEGGGSGRVMQEAWSEAFQGIVRWPREAVEIEGLRVGHVRTARPNGWDKEASWDGWEEEIGDTAR</sequence>
<dbReference type="AlphaFoldDB" id="A0AAN6QG36"/>
<organism evidence="3 4">
    <name type="scientific">Parathielavia hyrcaniae</name>
    <dbReference type="NCBI Taxonomy" id="113614"/>
    <lineage>
        <taxon>Eukaryota</taxon>
        <taxon>Fungi</taxon>
        <taxon>Dikarya</taxon>
        <taxon>Ascomycota</taxon>
        <taxon>Pezizomycotina</taxon>
        <taxon>Sordariomycetes</taxon>
        <taxon>Sordariomycetidae</taxon>
        <taxon>Sordariales</taxon>
        <taxon>Chaetomiaceae</taxon>
        <taxon>Parathielavia</taxon>
    </lineage>
</organism>
<keyword evidence="4" id="KW-1185">Reference proteome</keyword>
<reference evidence="3" key="2">
    <citation type="submission" date="2023-05" db="EMBL/GenBank/DDBJ databases">
        <authorList>
            <consortium name="Lawrence Berkeley National Laboratory"/>
            <person name="Steindorff A."/>
            <person name="Hensen N."/>
            <person name="Bonometti L."/>
            <person name="Westerberg I."/>
            <person name="Brannstrom I.O."/>
            <person name="Guillou S."/>
            <person name="Cros-Aarteil S."/>
            <person name="Calhoun S."/>
            <person name="Haridas S."/>
            <person name="Kuo A."/>
            <person name="Mondo S."/>
            <person name="Pangilinan J."/>
            <person name="Riley R."/>
            <person name="Labutti K."/>
            <person name="Andreopoulos B."/>
            <person name="Lipzen A."/>
            <person name="Chen C."/>
            <person name="Yanf M."/>
            <person name="Daum C."/>
            <person name="Ng V."/>
            <person name="Clum A."/>
            <person name="Ohm R."/>
            <person name="Martin F."/>
            <person name="Silar P."/>
            <person name="Natvig D."/>
            <person name="Lalanne C."/>
            <person name="Gautier V."/>
            <person name="Ament-Velasquez S.L."/>
            <person name="Kruys A."/>
            <person name="Hutchinson M.I."/>
            <person name="Powell A.J."/>
            <person name="Barry K."/>
            <person name="Miller A.N."/>
            <person name="Grigoriev I.V."/>
            <person name="Debuchy R."/>
            <person name="Gladieux P."/>
            <person name="Thoren M.H."/>
            <person name="Johannesson H."/>
        </authorList>
    </citation>
    <scope>NUCLEOTIDE SEQUENCE</scope>
    <source>
        <strain evidence="3">CBS 757.83</strain>
    </source>
</reference>
<protein>
    <submittedName>
        <fullName evidence="3">CoA-transferase family III</fullName>
    </submittedName>
</protein>
<comment type="caution">
    <text evidence="3">The sequence shown here is derived from an EMBL/GenBank/DDBJ whole genome shotgun (WGS) entry which is preliminary data.</text>
</comment>
<feature type="region of interest" description="Disordered" evidence="2">
    <location>
        <begin position="1"/>
        <end position="20"/>
    </location>
</feature>
<evidence type="ECO:0000256" key="2">
    <source>
        <dbReference type="SAM" id="MobiDB-lite"/>
    </source>
</evidence>
<dbReference type="Proteomes" id="UP001305647">
    <property type="component" value="Unassembled WGS sequence"/>
</dbReference>
<accession>A0AAN6QG36</accession>
<dbReference type="InterPro" id="IPR003673">
    <property type="entry name" value="CoA-Trfase_fam_III"/>
</dbReference>
<evidence type="ECO:0000313" key="3">
    <source>
        <dbReference type="EMBL" id="KAK4106771.1"/>
    </source>
</evidence>
<dbReference type="InterPro" id="IPR052985">
    <property type="entry name" value="CoA-trans_III_biosynth/detox"/>
</dbReference>
<feature type="region of interest" description="Disordered" evidence="2">
    <location>
        <begin position="445"/>
        <end position="469"/>
    </location>
</feature>
<evidence type="ECO:0000256" key="1">
    <source>
        <dbReference type="ARBA" id="ARBA00008383"/>
    </source>
</evidence>
<dbReference type="SUPFAM" id="SSF89796">
    <property type="entry name" value="CoA-transferase family III (CaiB/BaiF)"/>
    <property type="match status" value="2"/>
</dbReference>
<dbReference type="EMBL" id="MU863624">
    <property type="protein sequence ID" value="KAK4106771.1"/>
    <property type="molecule type" value="Genomic_DNA"/>
</dbReference>
<dbReference type="Pfam" id="PF02515">
    <property type="entry name" value="CoA_transf_3"/>
    <property type="match status" value="1"/>
</dbReference>
<dbReference type="InterPro" id="IPR023606">
    <property type="entry name" value="CoA-Trfase_III_dom_1_sf"/>
</dbReference>
<gene>
    <name evidence="3" type="ORF">N658DRAFT_512520</name>
</gene>
<dbReference type="GO" id="GO:0003824">
    <property type="term" value="F:catalytic activity"/>
    <property type="evidence" value="ECO:0007669"/>
    <property type="project" value="InterPro"/>
</dbReference>
<feature type="compositionally biased region" description="Low complexity" evidence="2">
    <location>
        <begin position="445"/>
        <end position="455"/>
    </location>
</feature>
<dbReference type="PANTHER" id="PTHR48229:SF1">
    <property type="entry name" value="ALPHA METHYLACYL-COA RACEMASE-RELATED"/>
    <property type="match status" value="1"/>
</dbReference>
<reference evidence="3" key="1">
    <citation type="journal article" date="2023" name="Mol. Phylogenet. Evol.">
        <title>Genome-scale phylogeny and comparative genomics of the fungal order Sordariales.</title>
        <authorList>
            <person name="Hensen N."/>
            <person name="Bonometti L."/>
            <person name="Westerberg I."/>
            <person name="Brannstrom I.O."/>
            <person name="Guillou S."/>
            <person name="Cros-Aarteil S."/>
            <person name="Calhoun S."/>
            <person name="Haridas S."/>
            <person name="Kuo A."/>
            <person name="Mondo S."/>
            <person name="Pangilinan J."/>
            <person name="Riley R."/>
            <person name="LaButti K."/>
            <person name="Andreopoulos B."/>
            <person name="Lipzen A."/>
            <person name="Chen C."/>
            <person name="Yan M."/>
            <person name="Daum C."/>
            <person name="Ng V."/>
            <person name="Clum A."/>
            <person name="Steindorff A."/>
            <person name="Ohm R.A."/>
            <person name="Martin F."/>
            <person name="Silar P."/>
            <person name="Natvig D.O."/>
            <person name="Lalanne C."/>
            <person name="Gautier V."/>
            <person name="Ament-Velasquez S.L."/>
            <person name="Kruys A."/>
            <person name="Hutchinson M.I."/>
            <person name="Powell A.J."/>
            <person name="Barry K."/>
            <person name="Miller A.N."/>
            <person name="Grigoriev I.V."/>
            <person name="Debuchy R."/>
            <person name="Gladieux P."/>
            <person name="Hiltunen Thoren M."/>
            <person name="Johannesson H."/>
        </authorList>
    </citation>
    <scope>NUCLEOTIDE SEQUENCE</scope>
    <source>
        <strain evidence="3">CBS 757.83</strain>
    </source>
</reference>
<dbReference type="Gene3D" id="3.40.50.10540">
    <property type="entry name" value="Crotonobetainyl-coa:carnitine coa-transferase, domain 1"/>
    <property type="match status" value="1"/>
</dbReference>
<comment type="similarity">
    <text evidence="1">Belongs to the CoA-transferase III family.</text>
</comment>